<evidence type="ECO:0000256" key="4">
    <source>
        <dbReference type="ARBA" id="ARBA00022729"/>
    </source>
</evidence>
<dbReference type="Proteomes" id="UP000248795">
    <property type="component" value="Unassembled WGS sequence"/>
</dbReference>
<comment type="similarity">
    <text evidence="2">Belongs to the bacterial solute-binding protein 1 family.</text>
</comment>
<accession>A0A2W2AW13</accession>
<dbReference type="PANTHER" id="PTHR43649:SF34">
    <property type="entry name" value="ABC TRANSPORTER PERIPLASMIC-BINDING PROTEIN YCJN-RELATED"/>
    <property type="match status" value="1"/>
</dbReference>
<dbReference type="GO" id="GO:0042597">
    <property type="term" value="C:periplasmic space"/>
    <property type="evidence" value="ECO:0007669"/>
    <property type="project" value="UniProtKB-SubCell"/>
</dbReference>
<keyword evidence="5" id="KW-0574">Periplasm</keyword>
<proteinExistence type="inferred from homology"/>
<dbReference type="PANTHER" id="PTHR43649">
    <property type="entry name" value="ARABINOSE-BINDING PROTEIN-RELATED"/>
    <property type="match status" value="1"/>
</dbReference>
<keyword evidence="3" id="KW-0813">Transport</keyword>
<dbReference type="Pfam" id="PF01547">
    <property type="entry name" value="SBP_bac_1"/>
    <property type="match status" value="1"/>
</dbReference>
<dbReference type="SUPFAM" id="SSF53850">
    <property type="entry name" value="Periplasmic binding protein-like II"/>
    <property type="match status" value="1"/>
</dbReference>
<dbReference type="InterPro" id="IPR006059">
    <property type="entry name" value="SBP"/>
</dbReference>
<dbReference type="EMBL" id="QKVK01000002">
    <property type="protein sequence ID" value="PZF77902.1"/>
    <property type="molecule type" value="Genomic_DNA"/>
</dbReference>
<organism evidence="6 7">
    <name type="scientific">Aestuariivirga litoralis</name>
    <dbReference type="NCBI Taxonomy" id="2650924"/>
    <lineage>
        <taxon>Bacteria</taxon>
        <taxon>Pseudomonadati</taxon>
        <taxon>Pseudomonadota</taxon>
        <taxon>Alphaproteobacteria</taxon>
        <taxon>Hyphomicrobiales</taxon>
        <taxon>Aestuariivirgaceae</taxon>
        <taxon>Aestuariivirga</taxon>
    </lineage>
</organism>
<keyword evidence="4" id="KW-0732">Signal</keyword>
<dbReference type="CDD" id="cd13585">
    <property type="entry name" value="PBP2_TMBP_like"/>
    <property type="match status" value="1"/>
</dbReference>
<evidence type="ECO:0000313" key="7">
    <source>
        <dbReference type="Proteomes" id="UP000248795"/>
    </source>
</evidence>
<reference evidence="7" key="1">
    <citation type="submission" date="2018-06" db="EMBL/GenBank/DDBJ databases">
        <title>Aestuariibacter litoralis strain KCTC 52945T.</title>
        <authorList>
            <person name="Li X."/>
            <person name="Salam N."/>
            <person name="Li J.-L."/>
            <person name="Chen Y.-M."/>
            <person name="Yang Z.-W."/>
            <person name="Zhang L.-Y."/>
            <person name="Han M.-X."/>
            <person name="Xiao M."/>
            <person name="Li W.-J."/>
        </authorList>
    </citation>
    <scope>NUCLEOTIDE SEQUENCE [LARGE SCALE GENOMIC DNA]</scope>
    <source>
        <strain evidence="7">KCTC 52945</strain>
    </source>
</reference>
<evidence type="ECO:0000256" key="3">
    <source>
        <dbReference type="ARBA" id="ARBA00022448"/>
    </source>
</evidence>
<comment type="caution">
    <text evidence="6">The sequence shown here is derived from an EMBL/GenBank/DDBJ whole genome shotgun (WGS) entry which is preliminary data.</text>
</comment>
<evidence type="ECO:0000256" key="1">
    <source>
        <dbReference type="ARBA" id="ARBA00004418"/>
    </source>
</evidence>
<evidence type="ECO:0000256" key="5">
    <source>
        <dbReference type="ARBA" id="ARBA00022764"/>
    </source>
</evidence>
<sequence>MAAVGPPFTMGGRTMVTRRDVGKIGLAAGLAGSTSFAARQAAAADAAQVAVDAAKQYSGQTISIVWEAGLQALDPLNFSGPKWKELTGIDIKVVEVSTAEMFTKIMQDYKSGAGAYDALNVIPSWMPDLANAGALEVLDPYVDKYGYREELQKIAATYRDNQMMVNGKIYGLPDDGDVFVMYYRKDIFSDPAVQAAFKEKTGKDLAVPTTWAEFDATGPVLTDILKDKGTYGAGFFRQPPYTMFMFQERFRNEGGKFFDADSMKATINSDVGVKVLTDMRAENAWMPPGVEQWGFVENLAAFLQGQTAMTISWPPYGRWAAGYGTDQEVLSWVPKSTIAGKVGYAMPPGGHPELAAGFCLSVASTSKNKDAAYLFIQWLNSESISMERVQLPYALRDPFRDSHFVSPEYLAKWPDAKDYLAALQAGAQNGLLDLSLLQTDKYEEVLRQMISKLWAGDDPKAIADAAAAEWDAITEKIGVDKQKEVYANWASKSGAYPKM</sequence>
<keyword evidence="7" id="KW-1185">Reference proteome</keyword>
<gene>
    <name evidence="6" type="ORF">DK847_05600</name>
</gene>
<name>A0A2W2AW13_9HYPH</name>
<comment type="subcellular location">
    <subcellularLocation>
        <location evidence="1">Periplasm</location>
    </subcellularLocation>
</comment>
<evidence type="ECO:0000313" key="6">
    <source>
        <dbReference type="EMBL" id="PZF77902.1"/>
    </source>
</evidence>
<dbReference type="Gene3D" id="3.40.190.10">
    <property type="entry name" value="Periplasmic binding protein-like II"/>
    <property type="match status" value="2"/>
</dbReference>
<protein>
    <submittedName>
        <fullName evidence="6">ABC transporter substrate-binding protein</fullName>
    </submittedName>
</protein>
<dbReference type="AlphaFoldDB" id="A0A2W2AW13"/>
<evidence type="ECO:0000256" key="2">
    <source>
        <dbReference type="ARBA" id="ARBA00008520"/>
    </source>
</evidence>
<dbReference type="InterPro" id="IPR050490">
    <property type="entry name" value="Bact_solute-bd_prot1"/>
</dbReference>